<dbReference type="Proteomes" id="UP001141806">
    <property type="component" value="Unassembled WGS sequence"/>
</dbReference>
<name>A0A9Q0KGN9_9MAGN</name>
<dbReference type="AlphaFoldDB" id="A0A9Q0KGN9"/>
<protein>
    <submittedName>
        <fullName evidence="2">Uncharacterized protein</fullName>
    </submittedName>
</protein>
<keyword evidence="3" id="KW-1185">Reference proteome</keyword>
<dbReference type="PANTHER" id="PTHR37216:SF1">
    <property type="entry name" value="EXPRESSED PROTEIN"/>
    <property type="match status" value="1"/>
</dbReference>
<dbReference type="Pfam" id="PF25284">
    <property type="entry name" value="DUF7874"/>
    <property type="match status" value="1"/>
</dbReference>
<accession>A0A9Q0KGN9</accession>
<dbReference type="InterPro" id="IPR057196">
    <property type="entry name" value="DUF7874"/>
</dbReference>
<sequence length="167" mass="18360">MGQAIKKLAAGEEEKKAKEIGPIIDKCYSRFFSDTSNFQISDFYHAICDTVEEINKKLGNTQFRVPSTETLAKAYMEHHGSQEPRPPPGGTVKAMTKEEFGKILQTVIFDTGVTGAGAKGILFYMFAVPTTALFIKQRLIPSAIPNELFIPGITSATVFVLATLRKI</sequence>
<keyword evidence="1" id="KW-1133">Transmembrane helix</keyword>
<dbReference type="EMBL" id="JAMYWD010000005">
    <property type="protein sequence ID" value="KAJ4969939.1"/>
    <property type="molecule type" value="Genomic_DNA"/>
</dbReference>
<reference evidence="2" key="1">
    <citation type="journal article" date="2023" name="Plant J.">
        <title>The genome of the king protea, Protea cynaroides.</title>
        <authorList>
            <person name="Chang J."/>
            <person name="Duong T.A."/>
            <person name="Schoeman C."/>
            <person name="Ma X."/>
            <person name="Roodt D."/>
            <person name="Barker N."/>
            <person name="Li Z."/>
            <person name="Van de Peer Y."/>
            <person name="Mizrachi E."/>
        </authorList>
    </citation>
    <scope>NUCLEOTIDE SEQUENCE</scope>
    <source>
        <tissue evidence="2">Young leaves</tissue>
    </source>
</reference>
<evidence type="ECO:0000313" key="3">
    <source>
        <dbReference type="Proteomes" id="UP001141806"/>
    </source>
</evidence>
<keyword evidence="1" id="KW-0472">Membrane</keyword>
<gene>
    <name evidence="2" type="ORF">NE237_003038</name>
</gene>
<proteinExistence type="predicted"/>
<feature type="transmembrane region" description="Helical" evidence="1">
    <location>
        <begin position="103"/>
        <end position="128"/>
    </location>
</feature>
<dbReference type="PANTHER" id="PTHR37216">
    <property type="entry name" value="EXPRESSED PROTEIN"/>
    <property type="match status" value="1"/>
</dbReference>
<dbReference type="OrthoDB" id="785636at2759"/>
<feature type="transmembrane region" description="Helical" evidence="1">
    <location>
        <begin position="148"/>
        <end position="164"/>
    </location>
</feature>
<keyword evidence="1" id="KW-0812">Transmembrane</keyword>
<comment type="caution">
    <text evidence="2">The sequence shown here is derived from an EMBL/GenBank/DDBJ whole genome shotgun (WGS) entry which is preliminary data.</text>
</comment>
<evidence type="ECO:0000256" key="1">
    <source>
        <dbReference type="SAM" id="Phobius"/>
    </source>
</evidence>
<organism evidence="2 3">
    <name type="scientific">Protea cynaroides</name>
    <dbReference type="NCBI Taxonomy" id="273540"/>
    <lineage>
        <taxon>Eukaryota</taxon>
        <taxon>Viridiplantae</taxon>
        <taxon>Streptophyta</taxon>
        <taxon>Embryophyta</taxon>
        <taxon>Tracheophyta</taxon>
        <taxon>Spermatophyta</taxon>
        <taxon>Magnoliopsida</taxon>
        <taxon>Proteales</taxon>
        <taxon>Proteaceae</taxon>
        <taxon>Protea</taxon>
    </lineage>
</organism>
<evidence type="ECO:0000313" key="2">
    <source>
        <dbReference type="EMBL" id="KAJ4969939.1"/>
    </source>
</evidence>